<dbReference type="AlphaFoldDB" id="A0A5C8K715"/>
<dbReference type="InterPro" id="IPR036698">
    <property type="entry name" value="TM1070-like_sf"/>
</dbReference>
<keyword evidence="2" id="KW-1185">Reference proteome</keyword>
<dbReference type="Proteomes" id="UP000321926">
    <property type="component" value="Unassembled WGS sequence"/>
</dbReference>
<sequence length="129" mass="13980">MKSKTYGKKSWAFAGGCIPVDSTGKEPDYVSQEVLSILNTTPEEALVQLTFFYTDKEPVGGYEIKVAPQRIRMFSINDLIDPQAVPLGVPYGGVLESNVPVVVQLTRQHTGQSALALMGITVYQADGNS</sequence>
<protein>
    <recommendedName>
        <fullName evidence="3">Sensory rhodopsin transducer</fullName>
    </recommendedName>
</protein>
<dbReference type="Pfam" id="PF07100">
    <property type="entry name" value="ASRT"/>
    <property type="match status" value="1"/>
</dbReference>
<proteinExistence type="predicted"/>
<name>A0A5C8K715_9BACT</name>
<organism evidence="1 2">
    <name type="scientific">Pontibacter qinzhouensis</name>
    <dbReference type="NCBI Taxonomy" id="2603253"/>
    <lineage>
        <taxon>Bacteria</taxon>
        <taxon>Pseudomonadati</taxon>
        <taxon>Bacteroidota</taxon>
        <taxon>Cytophagia</taxon>
        <taxon>Cytophagales</taxon>
        <taxon>Hymenobacteraceae</taxon>
        <taxon>Pontibacter</taxon>
    </lineage>
</organism>
<dbReference type="RefSeq" id="WP_147922233.1">
    <property type="nucleotide sequence ID" value="NZ_VRTY01000047.1"/>
</dbReference>
<gene>
    <name evidence="1" type="ORF">FVR03_13250</name>
</gene>
<dbReference type="InterPro" id="IPR009794">
    <property type="entry name" value="ASRT"/>
</dbReference>
<evidence type="ECO:0008006" key="3">
    <source>
        <dbReference type="Google" id="ProtNLM"/>
    </source>
</evidence>
<evidence type="ECO:0000313" key="2">
    <source>
        <dbReference type="Proteomes" id="UP000321926"/>
    </source>
</evidence>
<reference evidence="1 2" key="1">
    <citation type="submission" date="2019-08" db="EMBL/GenBank/DDBJ databases">
        <authorList>
            <person name="Shi S."/>
        </authorList>
    </citation>
    <scope>NUCLEOTIDE SEQUENCE [LARGE SCALE GENOMIC DNA]</scope>
    <source>
        <strain evidence="1 2">GY10130</strain>
    </source>
</reference>
<dbReference type="PIRSF" id="PIRSF008711">
    <property type="entry name" value="UCP008711"/>
    <property type="match status" value="1"/>
</dbReference>
<dbReference type="EMBL" id="VRTY01000047">
    <property type="protein sequence ID" value="TXK44847.1"/>
    <property type="molecule type" value="Genomic_DNA"/>
</dbReference>
<comment type="caution">
    <text evidence="1">The sequence shown here is derived from an EMBL/GenBank/DDBJ whole genome shotgun (WGS) entry which is preliminary data.</text>
</comment>
<dbReference type="Gene3D" id="2.60.290.11">
    <property type="entry name" value="TM1070-like"/>
    <property type="match status" value="1"/>
</dbReference>
<dbReference type="SUPFAM" id="SSF89232">
    <property type="entry name" value="Hypothetical protein TM1070"/>
    <property type="match status" value="1"/>
</dbReference>
<dbReference type="OrthoDB" id="512504at2"/>
<evidence type="ECO:0000313" key="1">
    <source>
        <dbReference type="EMBL" id="TXK44847.1"/>
    </source>
</evidence>
<accession>A0A5C8K715</accession>